<accession>A0ABU1UM00</accession>
<proteinExistence type="predicted"/>
<evidence type="ECO:0000313" key="7">
    <source>
        <dbReference type="Proteomes" id="UP001257739"/>
    </source>
</evidence>
<evidence type="ECO:0000256" key="2">
    <source>
        <dbReference type="ARBA" id="ARBA00022692"/>
    </source>
</evidence>
<evidence type="ECO:0000313" key="6">
    <source>
        <dbReference type="EMBL" id="MDR7086207.1"/>
    </source>
</evidence>
<feature type="transmembrane region" description="Helical" evidence="5">
    <location>
        <begin position="35"/>
        <end position="58"/>
    </location>
</feature>
<keyword evidence="2 5" id="KW-0812">Transmembrane</keyword>
<evidence type="ECO:0000256" key="3">
    <source>
        <dbReference type="ARBA" id="ARBA00022989"/>
    </source>
</evidence>
<dbReference type="Pfam" id="PF01758">
    <property type="entry name" value="SBF"/>
    <property type="match status" value="1"/>
</dbReference>
<organism evidence="6 7">
    <name type="scientific">Aeromicrobium panaciterrae</name>
    <dbReference type="NCBI Taxonomy" id="363861"/>
    <lineage>
        <taxon>Bacteria</taxon>
        <taxon>Bacillati</taxon>
        <taxon>Actinomycetota</taxon>
        <taxon>Actinomycetes</taxon>
        <taxon>Propionibacteriales</taxon>
        <taxon>Nocardioidaceae</taxon>
        <taxon>Aeromicrobium</taxon>
    </lineage>
</organism>
<feature type="transmembrane region" description="Helical" evidence="5">
    <location>
        <begin position="64"/>
        <end position="84"/>
    </location>
</feature>
<evidence type="ECO:0000256" key="1">
    <source>
        <dbReference type="ARBA" id="ARBA00004141"/>
    </source>
</evidence>
<keyword evidence="3 5" id="KW-1133">Transmembrane helix</keyword>
<keyword evidence="4 5" id="KW-0472">Membrane</keyword>
<feature type="transmembrane region" description="Helical" evidence="5">
    <location>
        <begin position="222"/>
        <end position="240"/>
    </location>
</feature>
<dbReference type="Gene3D" id="1.20.1530.20">
    <property type="match status" value="1"/>
</dbReference>
<evidence type="ECO:0000256" key="4">
    <source>
        <dbReference type="ARBA" id="ARBA00023136"/>
    </source>
</evidence>
<name>A0ABU1UM00_9ACTN</name>
<keyword evidence="7" id="KW-1185">Reference proteome</keyword>
<comment type="caution">
    <text evidence="6">The sequence shown here is derived from an EMBL/GenBank/DDBJ whole genome shotgun (WGS) entry which is preliminary data.</text>
</comment>
<dbReference type="Proteomes" id="UP001257739">
    <property type="component" value="Unassembled WGS sequence"/>
</dbReference>
<evidence type="ECO:0000256" key="5">
    <source>
        <dbReference type="SAM" id="Phobius"/>
    </source>
</evidence>
<reference evidence="6 7" key="1">
    <citation type="submission" date="2023-07" db="EMBL/GenBank/DDBJ databases">
        <title>Sorghum-associated microbial communities from plants grown in Nebraska, USA.</title>
        <authorList>
            <person name="Schachtman D."/>
        </authorList>
    </citation>
    <scope>NUCLEOTIDE SEQUENCE [LARGE SCALE GENOMIC DNA]</scope>
    <source>
        <strain evidence="6 7">BE248</strain>
    </source>
</reference>
<protein>
    <submittedName>
        <fullName evidence="6">BASS family bile acid:Na+ symporter</fullName>
    </submittedName>
</protein>
<dbReference type="InterPro" id="IPR002657">
    <property type="entry name" value="BilAc:Na_symport/Acr3"/>
</dbReference>
<dbReference type="EMBL" id="JAVDWH010000001">
    <property type="protein sequence ID" value="MDR7086207.1"/>
    <property type="molecule type" value="Genomic_DNA"/>
</dbReference>
<feature type="transmembrane region" description="Helical" evidence="5">
    <location>
        <begin position="169"/>
        <end position="186"/>
    </location>
</feature>
<dbReference type="InterPro" id="IPR004710">
    <property type="entry name" value="Bilac:Na_transpt"/>
</dbReference>
<gene>
    <name evidence="6" type="ORF">J2X11_001046</name>
</gene>
<dbReference type="PANTHER" id="PTHR10361">
    <property type="entry name" value="SODIUM-BILE ACID COTRANSPORTER"/>
    <property type="match status" value="1"/>
</dbReference>
<comment type="subcellular location">
    <subcellularLocation>
        <location evidence="1">Membrane</location>
        <topology evidence="1">Multi-pass membrane protein</topology>
    </subcellularLocation>
</comment>
<dbReference type="RefSeq" id="WP_309967599.1">
    <property type="nucleotide sequence ID" value="NZ_JAVDWH010000001.1"/>
</dbReference>
<feature type="transmembrane region" description="Helical" evidence="5">
    <location>
        <begin position="127"/>
        <end position="148"/>
    </location>
</feature>
<feature type="transmembrane region" description="Helical" evidence="5">
    <location>
        <begin position="246"/>
        <end position="267"/>
    </location>
</feature>
<feature type="transmembrane region" description="Helical" evidence="5">
    <location>
        <begin position="192"/>
        <end position="210"/>
    </location>
</feature>
<feature type="transmembrane region" description="Helical" evidence="5">
    <location>
        <begin position="6"/>
        <end position="23"/>
    </location>
</feature>
<dbReference type="InterPro" id="IPR038770">
    <property type="entry name" value="Na+/solute_symporter_sf"/>
</dbReference>
<sequence>MTSVVLVVLLVTSMLAIGANLTTESFVELTQRPASLAIAVVANVVAVPAVAAIAVSVIDFPAPVALGILVSAAASGGSSGPLLVRHAGGSLALAVSLQAMLALLALAAVPLWMLVLSSESSFDLDRAAALVAGLLVAQVVPFAVGMTLRRRNPETADRVHVVAGRIADLLLLGIILWFAVTTLSHIADLPAATLPVIVMIVVVTLAAYGLPQLQGSSERAAVSMITAVRNLTLALLVVSLSKSPDLAVTTVLTYGFVMYVGALLALAPMRRARVG</sequence>
<dbReference type="PANTHER" id="PTHR10361:SF28">
    <property type="entry name" value="P3 PROTEIN-RELATED"/>
    <property type="match status" value="1"/>
</dbReference>
<feature type="transmembrane region" description="Helical" evidence="5">
    <location>
        <begin position="91"/>
        <end position="115"/>
    </location>
</feature>